<keyword evidence="3" id="KW-1185">Reference proteome</keyword>
<dbReference type="AlphaFoldDB" id="R9AEB0"/>
<dbReference type="Proteomes" id="UP000014064">
    <property type="component" value="Unassembled WGS sequence"/>
</dbReference>
<evidence type="ECO:0000313" key="3">
    <source>
        <dbReference type="Proteomes" id="UP000014064"/>
    </source>
</evidence>
<feature type="region of interest" description="Disordered" evidence="1">
    <location>
        <begin position="476"/>
        <end position="502"/>
    </location>
</feature>
<dbReference type="HOGENOM" id="CLU_543156_0_0_1"/>
<proteinExistence type="predicted"/>
<organism evidence="2 3">
    <name type="scientific">Wallemia ichthyophaga (strain EXF-994 / CBS 113033)</name>
    <dbReference type="NCBI Taxonomy" id="1299270"/>
    <lineage>
        <taxon>Eukaryota</taxon>
        <taxon>Fungi</taxon>
        <taxon>Dikarya</taxon>
        <taxon>Basidiomycota</taxon>
        <taxon>Wallemiomycotina</taxon>
        <taxon>Wallemiomycetes</taxon>
        <taxon>Wallemiales</taxon>
        <taxon>Wallemiaceae</taxon>
        <taxon>Wallemia</taxon>
    </lineage>
</organism>
<dbReference type="KEGG" id="wic:J056_000706"/>
<accession>R9AEB0</accession>
<reference evidence="3" key="1">
    <citation type="journal article" date="2013" name="BMC Genomics">
        <title>Genome and transcriptome sequencing of the halophilic fungus Wallemia ichthyophaga: haloadaptations present and absent.</title>
        <authorList>
            <person name="Zajc J."/>
            <person name="Liu Y."/>
            <person name="Dai W."/>
            <person name="Yang Z."/>
            <person name="Hu J."/>
            <person name="Gostincar C."/>
            <person name="Gunde-Cimerman N."/>
        </authorList>
    </citation>
    <scope>NUCLEOTIDE SEQUENCE [LARGE SCALE GENOMIC DNA]</scope>
    <source>
        <strain evidence="3">EXF-994 / CBS 113033</strain>
    </source>
</reference>
<dbReference type="EMBL" id="KE007234">
    <property type="protein sequence ID" value="EOR00508.1"/>
    <property type="molecule type" value="Genomic_DNA"/>
</dbReference>
<gene>
    <name evidence="2" type="ORF">J056_000706</name>
</gene>
<sequence>MLEIVLDRLAKWTMSKRKKLSPKSIKPKISFERTLYDIKLENLSASSTTVEASRGGDTASVLHQAATPSALTSVSTVPSTSMIVPNMQFTHGAVASSSANMVQVAESMRTSNHLLQVKDSSKDRQNDLIEMPQYAFAMFANKQKTICFKLLTIKALLNIKLSKMQLVETELVAFVDSEALKSVCGVVSDDNSRPTLYHDQYLPRSFTVKHFAMNANKDIITDFLAEVREQVDQEITPQVLLKAGFVSDRIRNRSAVNGCDDLEASIRHMVFNKYFEDFAGDVLDFLQARVHLALSKESNRIFKRSLIYRAQVFVDSFKKKKPEPKVEDTLPRSANEIYTLNKLTVNLAVVDRIDLVDDMERASKFDIECLKYLHWLLEWRRKDFFYPDPPPYVDPRCSADTPRPSRRYRYRLFTAPESIESAFPSSPISNGSQFGLDPRAPGVEITLTNFEKWLPDPTPSPARPSTDSIDLQFTLTAGSERNSMIKTRNENYEAGKAQEQRQ</sequence>
<evidence type="ECO:0000256" key="1">
    <source>
        <dbReference type="SAM" id="MobiDB-lite"/>
    </source>
</evidence>
<dbReference type="GeneID" id="20373658"/>
<feature type="compositionally biased region" description="Polar residues" evidence="1">
    <location>
        <begin position="476"/>
        <end position="486"/>
    </location>
</feature>
<dbReference type="RefSeq" id="XP_009268609.1">
    <property type="nucleotide sequence ID" value="XM_009270334.1"/>
</dbReference>
<feature type="compositionally biased region" description="Basic and acidic residues" evidence="1">
    <location>
        <begin position="487"/>
        <end position="502"/>
    </location>
</feature>
<evidence type="ECO:0000313" key="2">
    <source>
        <dbReference type="EMBL" id="EOR00508.1"/>
    </source>
</evidence>
<name>R9AEB0_WALI9</name>
<protein>
    <submittedName>
        <fullName evidence="2">Uncharacterized protein</fullName>
    </submittedName>
</protein>